<evidence type="ECO:0000313" key="1">
    <source>
        <dbReference type="EMBL" id="VDO19726.1"/>
    </source>
</evidence>
<sequence length="84" mass="9101">MQLRAIPPEDVSSVSDIDTGQLAAVLQLLYALSTFKQQVRQKKKEERLEKAASAVVASNPPASNTATMPPSTATKYVTFCSIVY</sequence>
<protein>
    <submittedName>
        <fullName evidence="3">Calponin-homology (CH) domain-containing protein</fullName>
    </submittedName>
</protein>
<accession>A0A3P7TET6</accession>
<evidence type="ECO:0000313" key="3">
    <source>
        <dbReference type="WBParaSite" id="HPBE_0000134301-mRNA-1"/>
    </source>
</evidence>
<dbReference type="EMBL" id="UZAH01001425">
    <property type="protein sequence ID" value="VDO19726.1"/>
    <property type="molecule type" value="Genomic_DNA"/>
</dbReference>
<dbReference type="Proteomes" id="UP000050761">
    <property type="component" value="Unassembled WGS sequence"/>
</dbReference>
<gene>
    <name evidence="1" type="ORF">HPBE_LOCUS1344</name>
</gene>
<evidence type="ECO:0000313" key="2">
    <source>
        <dbReference type="Proteomes" id="UP000050761"/>
    </source>
</evidence>
<keyword evidence="2" id="KW-1185">Reference proteome</keyword>
<organism evidence="2 3">
    <name type="scientific">Heligmosomoides polygyrus</name>
    <name type="common">Parasitic roundworm</name>
    <dbReference type="NCBI Taxonomy" id="6339"/>
    <lineage>
        <taxon>Eukaryota</taxon>
        <taxon>Metazoa</taxon>
        <taxon>Ecdysozoa</taxon>
        <taxon>Nematoda</taxon>
        <taxon>Chromadorea</taxon>
        <taxon>Rhabditida</taxon>
        <taxon>Rhabditina</taxon>
        <taxon>Rhabditomorpha</taxon>
        <taxon>Strongyloidea</taxon>
        <taxon>Heligmosomidae</taxon>
        <taxon>Heligmosomoides</taxon>
    </lineage>
</organism>
<name>A0A183F5A1_HELPZ</name>
<dbReference type="WBParaSite" id="HPBE_0000134301-mRNA-1">
    <property type="protein sequence ID" value="HPBE_0000134301-mRNA-1"/>
    <property type="gene ID" value="HPBE_0000134301"/>
</dbReference>
<reference evidence="1 2" key="1">
    <citation type="submission" date="2018-11" db="EMBL/GenBank/DDBJ databases">
        <authorList>
            <consortium name="Pathogen Informatics"/>
        </authorList>
    </citation>
    <scope>NUCLEOTIDE SEQUENCE [LARGE SCALE GENOMIC DNA]</scope>
</reference>
<dbReference type="AlphaFoldDB" id="A0A183F5A1"/>
<proteinExistence type="predicted"/>
<accession>A0A183F5A1</accession>
<reference evidence="3" key="2">
    <citation type="submission" date="2019-09" db="UniProtKB">
        <authorList>
            <consortium name="WormBaseParasite"/>
        </authorList>
    </citation>
    <scope>IDENTIFICATION</scope>
</reference>